<dbReference type="OrthoDB" id="10510643at2759"/>
<feature type="region of interest" description="Disordered" evidence="1">
    <location>
        <begin position="23"/>
        <end position="49"/>
    </location>
</feature>
<dbReference type="EMBL" id="JAGSXJ010000015">
    <property type="protein sequence ID" value="KAH6685457.1"/>
    <property type="molecule type" value="Genomic_DNA"/>
</dbReference>
<comment type="caution">
    <text evidence="2">The sequence shown here is derived from an EMBL/GenBank/DDBJ whole genome shotgun (WGS) entry which is preliminary data.</text>
</comment>
<gene>
    <name evidence="2" type="ORF">F5X68DRAFT_20497</name>
</gene>
<keyword evidence="3" id="KW-1185">Reference proteome</keyword>
<evidence type="ECO:0000313" key="2">
    <source>
        <dbReference type="EMBL" id="KAH6685457.1"/>
    </source>
</evidence>
<protein>
    <submittedName>
        <fullName evidence="2">Uncharacterized protein</fullName>
    </submittedName>
</protein>
<dbReference type="AlphaFoldDB" id="A0A9P9A7I6"/>
<evidence type="ECO:0000313" key="3">
    <source>
        <dbReference type="Proteomes" id="UP000770015"/>
    </source>
</evidence>
<dbReference type="Proteomes" id="UP000770015">
    <property type="component" value="Unassembled WGS sequence"/>
</dbReference>
<accession>A0A9P9A7I6</accession>
<sequence>MHLFSNGPCLQTLLQSTTVIQTPETAQHGSSRALPGHRRQSSDDNHDYLIPSDLSTTSCSVSVADRRQADHDGLGHWTSACRTTLADTGALDMDPERAADVASSLETLPSLHHGFFCLDETPKQRFDWNLRPSLPSLEQNSPPDHPCIYTSGHSPGESFSAETYSLPFMASIQSGGVRFNDLAAHLARTHVLQDEKIFVLTCGNNKGFARRYDRTRHWSPVGLTASPLPKDASRDPQMATSEVAAANLTAQIVHMYVFTIIRAVAGAVLLAQDIKPHECIHTSGTMSSNHLVRV</sequence>
<reference evidence="2" key="1">
    <citation type="journal article" date="2021" name="Nat. Commun.">
        <title>Genetic determinants of endophytism in the Arabidopsis root mycobiome.</title>
        <authorList>
            <person name="Mesny F."/>
            <person name="Miyauchi S."/>
            <person name="Thiergart T."/>
            <person name="Pickel B."/>
            <person name="Atanasova L."/>
            <person name="Karlsson M."/>
            <person name="Huettel B."/>
            <person name="Barry K.W."/>
            <person name="Haridas S."/>
            <person name="Chen C."/>
            <person name="Bauer D."/>
            <person name="Andreopoulos W."/>
            <person name="Pangilinan J."/>
            <person name="LaButti K."/>
            <person name="Riley R."/>
            <person name="Lipzen A."/>
            <person name="Clum A."/>
            <person name="Drula E."/>
            <person name="Henrissat B."/>
            <person name="Kohler A."/>
            <person name="Grigoriev I.V."/>
            <person name="Martin F.M."/>
            <person name="Hacquard S."/>
        </authorList>
    </citation>
    <scope>NUCLEOTIDE SEQUENCE</scope>
    <source>
        <strain evidence="2">MPI-SDFR-AT-0117</strain>
    </source>
</reference>
<proteinExistence type="predicted"/>
<evidence type="ECO:0000256" key="1">
    <source>
        <dbReference type="SAM" id="MobiDB-lite"/>
    </source>
</evidence>
<name>A0A9P9A7I6_9PEZI</name>
<organism evidence="2 3">
    <name type="scientific">Plectosphaerella plurivora</name>
    <dbReference type="NCBI Taxonomy" id="936078"/>
    <lineage>
        <taxon>Eukaryota</taxon>
        <taxon>Fungi</taxon>
        <taxon>Dikarya</taxon>
        <taxon>Ascomycota</taxon>
        <taxon>Pezizomycotina</taxon>
        <taxon>Sordariomycetes</taxon>
        <taxon>Hypocreomycetidae</taxon>
        <taxon>Glomerellales</taxon>
        <taxon>Plectosphaerellaceae</taxon>
        <taxon>Plectosphaerella</taxon>
    </lineage>
</organism>